<sequence>MPGQFNNQKHAIVSDRVKVRKDSDNNMFIEGYAIVFNEWTNASDGVKQRVLREALNQTKIEDVRLLHNHDWGKLLARQSTGTLKLYNDGKGLKVEAKLVNTSFSKEVYEQIANRNLNQCSFNIEFKSGEIITGYHPQFGTDTRTIYKLNQIEEISIVSSSDQSKNEPLVLEGYAIVFNEWSDIVDNKRETISKHALNATVFDDVRLLFNHDWSKVLGRETAETLKLTVDDKGLKFKVTLPDTTTAQSVYEDIQTHLYNRCGYSGGVVTNVIYNNDLKIHEVTITEIKKISEISIDPKGKYKGAIVWPGKRELTRKEKLQLLKLELELYNL</sequence>
<evidence type="ECO:0000256" key="1">
    <source>
        <dbReference type="ARBA" id="ARBA00022612"/>
    </source>
</evidence>
<keyword evidence="3" id="KW-0378">Hydrolase</keyword>
<reference evidence="5 6" key="1">
    <citation type="submission" date="2019-01" db="EMBL/GenBank/DDBJ databases">
        <title>Draft genome sequences of the type strains of six Macrococcus species.</title>
        <authorList>
            <person name="Mazhar S."/>
            <person name="Altermann E."/>
            <person name="Hill C."/>
            <person name="Mcauliffe O."/>
        </authorList>
    </citation>
    <scope>NUCLEOTIDE SEQUENCE [LARGE SCALE GENOMIC DNA]</scope>
    <source>
        <strain evidence="5 6">CCM4809</strain>
    </source>
</reference>
<evidence type="ECO:0000256" key="2">
    <source>
        <dbReference type="ARBA" id="ARBA00022670"/>
    </source>
</evidence>
<gene>
    <name evidence="5" type="ORF">ERX37_04825</name>
</gene>
<keyword evidence="1" id="KW-1188">Viral release from host cell</keyword>
<dbReference type="Pfam" id="PF04586">
    <property type="entry name" value="Peptidase_S78"/>
    <property type="match status" value="2"/>
</dbReference>
<dbReference type="AlphaFoldDB" id="A0A4R6BNM5"/>
<dbReference type="Proteomes" id="UP000295328">
    <property type="component" value="Unassembled WGS sequence"/>
</dbReference>
<name>A0A4R6BNM5_9STAP</name>
<feature type="domain" description="Prohead serine protease" evidence="4">
    <location>
        <begin position="162"/>
        <end position="306"/>
    </location>
</feature>
<comment type="caution">
    <text evidence="5">The sequence shown here is derived from an EMBL/GenBank/DDBJ whole genome shotgun (WGS) entry which is preliminary data.</text>
</comment>
<dbReference type="GO" id="GO:0006508">
    <property type="term" value="P:proteolysis"/>
    <property type="evidence" value="ECO:0007669"/>
    <property type="project" value="UniProtKB-KW"/>
</dbReference>
<proteinExistence type="predicted"/>
<feature type="domain" description="Prohead serine protease" evidence="4">
    <location>
        <begin position="17"/>
        <end position="158"/>
    </location>
</feature>
<dbReference type="InterPro" id="IPR054613">
    <property type="entry name" value="Peptidase_S78_dom"/>
</dbReference>
<dbReference type="GO" id="GO:0008233">
    <property type="term" value="F:peptidase activity"/>
    <property type="evidence" value="ECO:0007669"/>
    <property type="project" value="UniProtKB-KW"/>
</dbReference>
<dbReference type="OrthoDB" id="64791at2"/>
<evidence type="ECO:0000313" key="6">
    <source>
        <dbReference type="Proteomes" id="UP000295328"/>
    </source>
</evidence>
<organism evidence="5 6">
    <name type="scientific">Macrococcus hajekii</name>
    <dbReference type="NCBI Taxonomy" id="198482"/>
    <lineage>
        <taxon>Bacteria</taxon>
        <taxon>Bacillati</taxon>
        <taxon>Bacillota</taxon>
        <taxon>Bacilli</taxon>
        <taxon>Bacillales</taxon>
        <taxon>Staphylococcaceae</taxon>
        <taxon>Macrococcus</taxon>
    </lineage>
</organism>
<evidence type="ECO:0000256" key="3">
    <source>
        <dbReference type="ARBA" id="ARBA00022801"/>
    </source>
</evidence>
<evidence type="ECO:0000313" key="5">
    <source>
        <dbReference type="EMBL" id="TDM03411.1"/>
    </source>
</evidence>
<dbReference type="EMBL" id="SCWE01000001">
    <property type="protein sequence ID" value="TDM03411.1"/>
    <property type="molecule type" value="Genomic_DNA"/>
</dbReference>
<dbReference type="RefSeq" id="WP_133429507.1">
    <property type="nucleotide sequence ID" value="NZ_BMCC01000001.1"/>
</dbReference>
<keyword evidence="2" id="KW-0645">Protease</keyword>
<accession>A0A4R6BNM5</accession>
<evidence type="ECO:0000259" key="4">
    <source>
        <dbReference type="Pfam" id="PF04586"/>
    </source>
</evidence>
<protein>
    <recommendedName>
        <fullName evidence="4">Prohead serine protease domain-containing protein</fullName>
    </recommendedName>
</protein>
<keyword evidence="6" id="KW-1185">Reference proteome</keyword>